<dbReference type="EMBL" id="JBHSWG010000001">
    <property type="protein sequence ID" value="MFC6759460.1"/>
    <property type="molecule type" value="Genomic_DNA"/>
</dbReference>
<dbReference type="InterPro" id="IPR036271">
    <property type="entry name" value="Tet_transcr_reg_TetR-rel_C_sf"/>
</dbReference>
<dbReference type="Proteomes" id="UP001596353">
    <property type="component" value="Unassembled WGS sequence"/>
</dbReference>
<dbReference type="Gene3D" id="1.10.357.10">
    <property type="entry name" value="Tetracycline Repressor, domain 2"/>
    <property type="match status" value="1"/>
</dbReference>
<organism evidence="6 7">
    <name type="scientific">Sulfitobacter porphyrae</name>
    <dbReference type="NCBI Taxonomy" id="1246864"/>
    <lineage>
        <taxon>Bacteria</taxon>
        <taxon>Pseudomonadati</taxon>
        <taxon>Pseudomonadota</taxon>
        <taxon>Alphaproteobacteria</taxon>
        <taxon>Rhodobacterales</taxon>
        <taxon>Roseobacteraceae</taxon>
        <taxon>Sulfitobacter</taxon>
    </lineage>
</organism>
<evidence type="ECO:0000313" key="6">
    <source>
        <dbReference type="EMBL" id="MFC6759460.1"/>
    </source>
</evidence>
<keyword evidence="2 4" id="KW-0238">DNA-binding</keyword>
<dbReference type="Pfam" id="PF00440">
    <property type="entry name" value="TetR_N"/>
    <property type="match status" value="1"/>
</dbReference>
<feature type="domain" description="HTH tetR-type" evidence="5">
    <location>
        <begin position="15"/>
        <end position="75"/>
    </location>
</feature>
<dbReference type="InterPro" id="IPR050109">
    <property type="entry name" value="HTH-type_TetR-like_transc_reg"/>
</dbReference>
<dbReference type="Gene3D" id="1.10.10.60">
    <property type="entry name" value="Homeodomain-like"/>
    <property type="match status" value="1"/>
</dbReference>
<evidence type="ECO:0000313" key="7">
    <source>
        <dbReference type="Proteomes" id="UP001596353"/>
    </source>
</evidence>
<dbReference type="PANTHER" id="PTHR30055">
    <property type="entry name" value="HTH-TYPE TRANSCRIPTIONAL REGULATOR RUTR"/>
    <property type="match status" value="1"/>
</dbReference>
<dbReference type="Pfam" id="PF16859">
    <property type="entry name" value="TetR_C_11"/>
    <property type="match status" value="1"/>
</dbReference>
<dbReference type="SUPFAM" id="SSF48498">
    <property type="entry name" value="Tetracyclin repressor-like, C-terminal domain"/>
    <property type="match status" value="1"/>
</dbReference>
<reference evidence="7" key="1">
    <citation type="journal article" date="2019" name="Int. J. Syst. Evol. Microbiol.">
        <title>The Global Catalogue of Microorganisms (GCM) 10K type strain sequencing project: providing services to taxonomists for standard genome sequencing and annotation.</title>
        <authorList>
            <consortium name="The Broad Institute Genomics Platform"/>
            <consortium name="The Broad Institute Genome Sequencing Center for Infectious Disease"/>
            <person name="Wu L."/>
            <person name="Ma J."/>
        </authorList>
    </citation>
    <scope>NUCLEOTIDE SEQUENCE [LARGE SCALE GENOMIC DNA]</scope>
    <source>
        <strain evidence="7">CCUG 66188</strain>
    </source>
</reference>
<sequence>MSQEKQNPRGRPPSKAARAKALAAAVDILMQEGFGRLTIDAVALRSGVGKPTIYRNWANASELAMAALMESQPKVSLQTAGSLSDRLEHQIMAIVAAFATTRGRQIGLALAAADRDSEMTRAFRNRVILSGREVGRGLIAEAVREGQIAAPESTEVILDMIYAPIFYRLLVGHLPLDQPFARALVDKGMQLLGQATS</sequence>
<protein>
    <submittedName>
        <fullName evidence="6">TetR/AcrR family transcriptional regulator C-terminal ligand-binding domain-containing protein</fullName>
    </submittedName>
</protein>
<keyword evidence="3" id="KW-0804">Transcription</keyword>
<evidence type="ECO:0000259" key="5">
    <source>
        <dbReference type="PROSITE" id="PS50977"/>
    </source>
</evidence>
<evidence type="ECO:0000256" key="1">
    <source>
        <dbReference type="ARBA" id="ARBA00023015"/>
    </source>
</evidence>
<keyword evidence="7" id="KW-1185">Reference proteome</keyword>
<dbReference type="PANTHER" id="PTHR30055:SF148">
    <property type="entry name" value="TETR-FAMILY TRANSCRIPTIONAL REGULATOR"/>
    <property type="match status" value="1"/>
</dbReference>
<feature type="DNA-binding region" description="H-T-H motif" evidence="4">
    <location>
        <begin position="38"/>
        <end position="57"/>
    </location>
</feature>
<evidence type="ECO:0000256" key="4">
    <source>
        <dbReference type="PROSITE-ProRule" id="PRU00335"/>
    </source>
</evidence>
<keyword evidence="1" id="KW-0805">Transcription regulation</keyword>
<gene>
    <name evidence="6" type="ORF">ACFQFQ_08085</name>
</gene>
<evidence type="ECO:0000256" key="3">
    <source>
        <dbReference type="ARBA" id="ARBA00023163"/>
    </source>
</evidence>
<dbReference type="InterPro" id="IPR001647">
    <property type="entry name" value="HTH_TetR"/>
</dbReference>
<evidence type="ECO:0000256" key="2">
    <source>
        <dbReference type="ARBA" id="ARBA00023125"/>
    </source>
</evidence>
<name>A0ABW2B175_9RHOB</name>
<dbReference type="PROSITE" id="PS50977">
    <property type="entry name" value="HTH_TETR_2"/>
    <property type="match status" value="1"/>
</dbReference>
<comment type="caution">
    <text evidence="6">The sequence shown here is derived from an EMBL/GenBank/DDBJ whole genome shotgun (WGS) entry which is preliminary data.</text>
</comment>
<dbReference type="SUPFAM" id="SSF46689">
    <property type="entry name" value="Homeodomain-like"/>
    <property type="match status" value="1"/>
</dbReference>
<proteinExistence type="predicted"/>
<dbReference type="InterPro" id="IPR009057">
    <property type="entry name" value="Homeodomain-like_sf"/>
</dbReference>
<accession>A0ABW2B175</accession>
<dbReference type="InterPro" id="IPR011075">
    <property type="entry name" value="TetR_C"/>
</dbReference>